<dbReference type="GO" id="GO:0004553">
    <property type="term" value="F:hydrolase activity, hydrolyzing O-glycosyl compounds"/>
    <property type="evidence" value="ECO:0007669"/>
    <property type="project" value="InterPro"/>
</dbReference>
<feature type="region of interest" description="Disordered" evidence="3">
    <location>
        <begin position="436"/>
        <end position="457"/>
    </location>
</feature>
<dbReference type="PANTHER" id="PTHR34142">
    <property type="entry name" value="ENDO-BETA-1,4-GLUCANASE A"/>
    <property type="match status" value="1"/>
</dbReference>
<gene>
    <name evidence="5" type="ORF">OB960_04340</name>
</gene>
<evidence type="ECO:0000313" key="5">
    <source>
        <dbReference type="EMBL" id="MCU4740628.1"/>
    </source>
</evidence>
<feature type="region of interest" description="Disordered" evidence="3">
    <location>
        <begin position="511"/>
        <end position="542"/>
    </location>
</feature>
<evidence type="ECO:0000259" key="4">
    <source>
        <dbReference type="Pfam" id="PF00150"/>
    </source>
</evidence>
<dbReference type="RefSeq" id="WP_338002472.1">
    <property type="nucleotide sequence ID" value="NZ_JAOPKA010000002.1"/>
</dbReference>
<dbReference type="InterPro" id="IPR018087">
    <property type="entry name" value="Glyco_hydro_5_CS"/>
</dbReference>
<dbReference type="SUPFAM" id="SSF51445">
    <property type="entry name" value="(Trans)glycosidases"/>
    <property type="match status" value="1"/>
</dbReference>
<dbReference type="GO" id="GO:0000272">
    <property type="term" value="P:polysaccharide catabolic process"/>
    <property type="evidence" value="ECO:0007669"/>
    <property type="project" value="InterPro"/>
</dbReference>
<dbReference type="PANTHER" id="PTHR34142:SF1">
    <property type="entry name" value="GLYCOSIDE HYDROLASE FAMILY 5 DOMAIN-CONTAINING PROTEIN"/>
    <property type="match status" value="1"/>
</dbReference>
<feature type="region of interest" description="Disordered" evidence="3">
    <location>
        <begin position="75"/>
        <end position="95"/>
    </location>
</feature>
<evidence type="ECO:0000313" key="6">
    <source>
        <dbReference type="Proteomes" id="UP001321018"/>
    </source>
</evidence>
<dbReference type="PROSITE" id="PS51318">
    <property type="entry name" value="TAT"/>
    <property type="match status" value="1"/>
</dbReference>
<dbReference type="InterPro" id="IPR017853">
    <property type="entry name" value="GH"/>
</dbReference>
<protein>
    <submittedName>
        <fullName evidence="5">Cellulase family glycosylhydrolase</fullName>
    </submittedName>
</protein>
<dbReference type="Proteomes" id="UP001321018">
    <property type="component" value="Unassembled WGS sequence"/>
</dbReference>
<sequence length="600" mass="67268">MTDTDPHEDRPEYRRSIQGTTYRTRPAERDGGSEYVPDAADRSRRAFLAAIGAGAGALALGTGTVTADHDEIPRDSVELGDRGIPTPWLHREGNELRDPEGNRVVLRGVNVTDPARAESLLWRSPLWQNIEHATDPDRDWYSRVIRIPVQTGDVANVDPDDGSILGSPTDEVDPGEFTKAQLEAYIEEYLRPAVDFCTDVGVYCIVDYHRHDDQSVEYTDPDLHEEVTMFWETVAPEFAEDSHVLYEVYNEPIGPYAGEGQNEDHDVFDPEGEETWLLWRETAQPWVDTIREHAPDNVIIVGSPRWSQWTYWAPEHEFEGENLAYAAHVYTHENLRPLAEYFGDPAEEVPVFLSEFGWTTDFNADFLVGTPEEHGQEFYDFLEEYDSIHWQAWCFDPFWQPIMFDFDDSTHEWELLGGDYQGEFFRDYLAEKRDDDIPLASGGSDSPPAPAELSVTRSSETTLELAWTAVDAASSYGLYVEGDFEAETDATETEITVDSTGELEVGVTAIDADGNESTPVTRTVSGEDGPPAIDGTQPADTTGDGLYNDFTSSGSTTTTDVTVFFEHVDDPAITEYPQYYDFTGNGRVTVTDVVELFDSL</sequence>
<reference evidence="5" key="1">
    <citation type="submission" date="2022-09" db="EMBL/GenBank/DDBJ databases">
        <title>Enrichment on poylsaccharides allowed isolation of novel metabolic and taxonomic groups of Haloarchaea.</title>
        <authorList>
            <person name="Sorokin D.Y."/>
            <person name="Elcheninov A.G."/>
            <person name="Khizhniak T.V."/>
            <person name="Kolganova T.V."/>
            <person name="Kublanov I.V."/>
        </authorList>
    </citation>
    <scope>NUCLEOTIDE SEQUENCE</scope>
    <source>
        <strain evidence="5">AArc-xg1-1</strain>
    </source>
</reference>
<feature type="domain" description="Glycoside hydrolase family 5" evidence="4">
    <location>
        <begin position="100"/>
        <end position="396"/>
    </location>
</feature>
<accession>A0AAP2YX59</accession>
<keyword evidence="2" id="KW-0326">Glycosidase</keyword>
<keyword evidence="1" id="KW-0378">Hydrolase</keyword>
<evidence type="ECO:0000256" key="3">
    <source>
        <dbReference type="SAM" id="MobiDB-lite"/>
    </source>
</evidence>
<dbReference type="InterPro" id="IPR006311">
    <property type="entry name" value="TAT_signal"/>
</dbReference>
<evidence type="ECO:0000256" key="2">
    <source>
        <dbReference type="ARBA" id="ARBA00023295"/>
    </source>
</evidence>
<comment type="caution">
    <text evidence="5">The sequence shown here is derived from an EMBL/GenBank/DDBJ whole genome shotgun (WGS) entry which is preliminary data.</text>
</comment>
<dbReference type="AlphaFoldDB" id="A0AAP2YX59"/>
<evidence type="ECO:0000256" key="1">
    <source>
        <dbReference type="ARBA" id="ARBA00022801"/>
    </source>
</evidence>
<feature type="compositionally biased region" description="Basic and acidic residues" evidence="3">
    <location>
        <begin position="1"/>
        <end position="15"/>
    </location>
</feature>
<feature type="compositionally biased region" description="Polar residues" evidence="3">
    <location>
        <begin position="515"/>
        <end position="524"/>
    </location>
</feature>
<dbReference type="Gene3D" id="2.60.40.10">
    <property type="entry name" value="Immunoglobulins"/>
    <property type="match status" value="1"/>
</dbReference>
<organism evidence="5 6">
    <name type="scientific">Natronoglomus mannanivorans</name>
    <dbReference type="NCBI Taxonomy" id="2979990"/>
    <lineage>
        <taxon>Archaea</taxon>
        <taxon>Methanobacteriati</taxon>
        <taxon>Methanobacteriota</taxon>
        <taxon>Stenosarchaea group</taxon>
        <taxon>Halobacteria</taxon>
        <taxon>Halobacteriales</taxon>
        <taxon>Natrialbaceae</taxon>
        <taxon>Natronoglomus</taxon>
    </lineage>
</organism>
<dbReference type="Gene3D" id="3.20.20.80">
    <property type="entry name" value="Glycosidases"/>
    <property type="match status" value="1"/>
</dbReference>
<dbReference type="PROSITE" id="PS00659">
    <property type="entry name" value="GLYCOSYL_HYDROL_F5"/>
    <property type="match status" value="1"/>
</dbReference>
<dbReference type="EMBL" id="JAOPKA010000002">
    <property type="protein sequence ID" value="MCU4740628.1"/>
    <property type="molecule type" value="Genomic_DNA"/>
</dbReference>
<feature type="region of interest" description="Disordered" evidence="3">
    <location>
        <begin position="1"/>
        <end position="36"/>
    </location>
</feature>
<dbReference type="InterPro" id="IPR013783">
    <property type="entry name" value="Ig-like_fold"/>
</dbReference>
<dbReference type="Pfam" id="PF00150">
    <property type="entry name" value="Cellulase"/>
    <property type="match status" value="1"/>
</dbReference>
<proteinExistence type="predicted"/>
<dbReference type="InterPro" id="IPR001547">
    <property type="entry name" value="Glyco_hydro_5"/>
</dbReference>
<name>A0AAP2YX59_9EURY</name>